<feature type="non-terminal residue" evidence="1">
    <location>
        <position position="43"/>
    </location>
</feature>
<dbReference type="AlphaFoldDB" id="A0A9N9IL40"/>
<dbReference type="Proteomes" id="UP000789570">
    <property type="component" value="Unassembled WGS sequence"/>
</dbReference>
<dbReference type="EMBL" id="CAJVPQ010014355">
    <property type="protein sequence ID" value="CAG8739273.1"/>
    <property type="molecule type" value="Genomic_DNA"/>
</dbReference>
<protein>
    <submittedName>
        <fullName evidence="1">2119_t:CDS:1</fullName>
    </submittedName>
</protein>
<keyword evidence="2" id="KW-1185">Reference proteome</keyword>
<accession>A0A9N9IL40</accession>
<feature type="non-terminal residue" evidence="1">
    <location>
        <position position="1"/>
    </location>
</feature>
<name>A0A9N9IL40_9GLOM</name>
<proteinExistence type="predicted"/>
<comment type="caution">
    <text evidence="1">The sequence shown here is derived from an EMBL/GenBank/DDBJ whole genome shotgun (WGS) entry which is preliminary data.</text>
</comment>
<evidence type="ECO:0000313" key="1">
    <source>
        <dbReference type="EMBL" id="CAG8739273.1"/>
    </source>
</evidence>
<organism evidence="1 2">
    <name type="scientific">Funneliformis caledonium</name>
    <dbReference type="NCBI Taxonomy" id="1117310"/>
    <lineage>
        <taxon>Eukaryota</taxon>
        <taxon>Fungi</taxon>
        <taxon>Fungi incertae sedis</taxon>
        <taxon>Mucoromycota</taxon>
        <taxon>Glomeromycotina</taxon>
        <taxon>Glomeromycetes</taxon>
        <taxon>Glomerales</taxon>
        <taxon>Glomeraceae</taxon>
        <taxon>Funneliformis</taxon>
    </lineage>
</organism>
<gene>
    <name evidence="1" type="ORF">FCALED_LOCUS15519</name>
</gene>
<reference evidence="1" key="1">
    <citation type="submission" date="2021-06" db="EMBL/GenBank/DDBJ databases">
        <authorList>
            <person name="Kallberg Y."/>
            <person name="Tangrot J."/>
            <person name="Rosling A."/>
        </authorList>
    </citation>
    <scope>NUCLEOTIDE SEQUENCE</scope>
    <source>
        <strain evidence="1">UK204</strain>
    </source>
</reference>
<sequence length="43" mass="4778">SRRSVDSQLEVHKTFVSTCNIGIQVPDVDIVDIRTHDIGIQVS</sequence>
<evidence type="ECO:0000313" key="2">
    <source>
        <dbReference type="Proteomes" id="UP000789570"/>
    </source>
</evidence>